<dbReference type="InterPro" id="IPR047928">
    <property type="entry name" value="Perm_prefix_1"/>
</dbReference>
<evidence type="ECO:0000256" key="1">
    <source>
        <dbReference type="SAM" id="Phobius"/>
    </source>
</evidence>
<feature type="transmembrane region" description="Helical" evidence="1">
    <location>
        <begin position="271"/>
        <end position="293"/>
    </location>
</feature>
<feature type="transmembrane region" description="Helical" evidence="1">
    <location>
        <begin position="126"/>
        <end position="149"/>
    </location>
</feature>
<keyword evidence="1" id="KW-1133">Transmembrane helix</keyword>
<dbReference type="EMBL" id="JAFREM010000012">
    <property type="protein sequence ID" value="MBO1305901.1"/>
    <property type="molecule type" value="Genomic_DNA"/>
</dbReference>
<organism evidence="2 3">
    <name type="scientific">Candidatus Enterococcus moelleringii</name>
    <dbReference type="NCBI Taxonomy" id="2815325"/>
    <lineage>
        <taxon>Bacteria</taxon>
        <taxon>Bacillati</taxon>
        <taxon>Bacillota</taxon>
        <taxon>Bacilli</taxon>
        <taxon>Lactobacillales</taxon>
        <taxon>Enterococcaceae</taxon>
        <taxon>Enterococcus</taxon>
    </lineage>
</organism>
<evidence type="ECO:0000313" key="2">
    <source>
        <dbReference type="EMBL" id="MBO1305901.1"/>
    </source>
</evidence>
<evidence type="ECO:0008006" key="4">
    <source>
        <dbReference type="Google" id="ProtNLM"/>
    </source>
</evidence>
<sequence>MDTIKNYLETLFIEFPKTEEVERAKQELLTIMEDHYWSLRDEGKSEHEAIGAVISEFGSVDELKETLQFESRVEEEFEPEDDFNAITEDDMLEFMAKRKRSSFGLSFGISLCIISVASLVATQGVWYIGGLGAAVFFMIAAAGVGMIIMSGIELYNQGKPLNDRYVPREVQNLAKTEKEAYHKSFKASLVLGISSCVLSLVPVIIFFEYYYSALGVVLMFMMIAAGVFLIVYGSLYSSSYNKFINNRYYVHDDDKMGPNARRERYGNAAPTVLLIEKLYWPLIVCFYFFWSFLTNAWEISWLVFVLAAVFHDLLIGFLKKTYN</sequence>
<dbReference type="RefSeq" id="WP_207672834.1">
    <property type="nucleotide sequence ID" value="NZ_JAFREM010000012.1"/>
</dbReference>
<feature type="transmembrane region" description="Helical" evidence="1">
    <location>
        <begin position="299"/>
        <end position="318"/>
    </location>
</feature>
<keyword evidence="1" id="KW-0472">Membrane</keyword>
<feature type="transmembrane region" description="Helical" evidence="1">
    <location>
        <begin position="213"/>
        <end position="235"/>
    </location>
</feature>
<proteinExistence type="predicted"/>
<evidence type="ECO:0000313" key="3">
    <source>
        <dbReference type="Proteomes" id="UP000664601"/>
    </source>
</evidence>
<protein>
    <recommendedName>
        <fullName evidence="4">Beta-carotene 15,15'-monooxygenase</fullName>
    </recommendedName>
</protein>
<keyword evidence="3" id="KW-1185">Reference proteome</keyword>
<accession>A0ABS3L8E9</accession>
<dbReference type="NCBIfam" id="NF038403">
    <property type="entry name" value="perm_prefix_1"/>
    <property type="match status" value="1"/>
</dbReference>
<comment type="caution">
    <text evidence="2">The sequence shown here is derived from an EMBL/GenBank/DDBJ whole genome shotgun (WGS) entry which is preliminary data.</text>
</comment>
<feature type="transmembrane region" description="Helical" evidence="1">
    <location>
        <begin position="101"/>
        <end position="120"/>
    </location>
</feature>
<reference evidence="2 3" key="1">
    <citation type="submission" date="2021-03" db="EMBL/GenBank/DDBJ databases">
        <title>Enterococcal diversity collection.</title>
        <authorList>
            <person name="Gilmore M.S."/>
            <person name="Schwartzman J."/>
            <person name="Van Tyne D."/>
            <person name="Martin M."/>
            <person name="Earl A.M."/>
            <person name="Manson A.L."/>
            <person name="Straub T."/>
            <person name="Salamzade R."/>
            <person name="Saavedra J."/>
            <person name="Lebreton F."/>
            <person name="Prichula J."/>
            <person name="Schaufler K."/>
            <person name="Gaca A."/>
            <person name="Sgardioli B."/>
            <person name="Wagenaar J."/>
            <person name="Strong T."/>
        </authorList>
    </citation>
    <scope>NUCLEOTIDE SEQUENCE [LARGE SCALE GENOMIC DNA]</scope>
    <source>
        <strain evidence="2 3">669A</strain>
    </source>
</reference>
<dbReference type="Proteomes" id="UP000664601">
    <property type="component" value="Unassembled WGS sequence"/>
</dbReference>
<feature type="transmembrane region" description="Helical" evidence="1">
    <location>
        <begin position="187"/>
        <end position="207"/>
    </location>
</feature>
<name>A0ABS3L8E9_9ENTE</name>
<keyword evidence="1" id="KW-0812">Transmembrane</keyword>
<gene>
    <name evidence="2" type="ORF">JZO70_07005</name>
</gene>